<reference evidence="1 2" key="1">
    <citation type="journal article" date="2018" name="Int. J. Syst. Evol. Microbiol.">
        <title>Zhouia spongiae sp. nov., isolated from a marine sponge.</title>
        <authorList>
            <person name="Zhuang L."/>
            <person name="Lin B."/>
            <person name="Qin F."/>
            <person name="Luo L."/>
        </authorList>
    </citation>
    <scope>NUCLEOTIDE SEQUENCE [LARGE SCALE GENOMIC DNA]</scope>
    <source>
        <strain evidence="1 2">HN-Y44</strain>
    </source>
</reference>
<dbReference type="RefSeq" id="WP_242937914.1">
    <property type="nucleotide sequence ID" value="NZ_CP094326.1"/>
</dbReference>
<keyword evidence="2" id="KW-1185">Reference proteome</keyword>
<evidence type="ECO:0000313" key="1">
    <source>
        <dbReference type="EMBL" id="UNY99541.1"/>
    </source>
</evidence>
<sequence length="192" mass="21633">MKVIKVFFIFLLVAAVVVSCKEEAMPKPEAALRLDYPLPVYINTVLGGCPFSMEINKAAVADQKGNCAYNVNYSSMNATVFLTYKEVDGNIDSLLMDAQKLTYEHAVKADGIIDQPFINDDENVYGMFYRISGDAASQSQFYVTDSVRHFLTGSLYFKTKPNYDSILPAAAYLENDIRKMMESVRWIDKEVK</sequence>
<dbReference type="NCBIfam" id="TIGR03512">
    <property type="entry name" value="GldD_lipo"/>
    <property type="match status" value="1"/>
</dbReference>
<evidence type="ECO:0000313" key="2">
    <source>
        <dbReference type="Proteomes" id="UP000829476"/>
    </source>
</evidence>
<dbReference type="EMBL" id="CP094326">
    <property type="protein sequence ID" value="UNY99541.1"/>
    <property type="molecule type" value="Genomic_DNA"/>
</dbReference>
<dbReference type="Pfam" id="PF25593">
    <property type="entry name" value="GldD_lipo"/>
    <property type="match status" value="1"/>
</dbReference>
<accession>A0ABY3YNZ6</accession>
<organism evidence="1 2">
    <name type="scientific">Zhouia spongiae</name>
    <dbReference type="NCBI Taxonomy" id="2202721"/>
    <lineage>
        <taxon>Bacteria</taxon>
        <taxon>Pseudomonadati</taxon>
        <taxon>Bacteroidota</taxon>
        <taxon>Flavobacteriia</taxon>
        <taxon>Flavobacteriales</taxon>
        <taxon>Flavobacteriaceae</taxon>
        <taxon>Zhouia</taxon>
    </lineage>
</organism>
<keyword evidence="1" id="KW-0449">Lipoprotein</keyword>
<gene>
    <name evidence="1" type="primary">gldD</name>
    <name evidence="1" type="ORF">MQE36_04150</name>
</gene>
<dbReference type="InterPro" id="IPR019850">
    <property type="entry name" value="GldD-like"/>
</dbReference>
<proteinExistence type="predicted"/>
<name>A0ABY3YNZ6_9FLAO</name>
<protein>
    <submittedName>
        <fullName evidence="1">Gliding motility lipoprotein GldD</fullName>
    </submittedName>
</protein>
<dbReference type="PROSITE" id="PS51257">
    <property type="entry name" value="PROKAR_LIPOPROTEIN"/>
    <property type="match status" value="1"/>
</dbReference>
<dbReference type="Proteomes" id="UP000829476">
    <property type="component" value="Chromosome"/>
</dbReference>